<dbReference type="Proteomes" id="UP001488838">
    <property type="component" value="Unassembled WGS sequence"/>
</dbReference>
<feature type="domain" description="IPT/TIG" evidence="2">
    <location>
        <begin position="613"/>
        <end position="698"/>
    </location>
</feature>
<evidence type="ECO:0000256" key="1">
    <source>
        <dbReference type="ARBA" id="ARBA00022729"/>
    </source>
</evidence>
<protein>
    <recommendedName>
        <fullName evidence="2">IPT/TIG domain-containing protein</fullName>
    </recommendedName>
</protein>
<dbReference type="SUPFAM" id="SSF81296">
    <property type="entry name" value="E set domains"/>
    <property type="match status" value="3"/>
</dbReference>
<accession>A0AAW0I6T6</accession>
<comment type="caution">
    <text evidence="3">The sequence shown here is derived from an EMBL/GenBank/DDBJ whole genome shotgun (WGS) entry which is preliminary data.</text>
</comment>
<dbReference type="InterPro" id="IPR013783">
    <property type="entry name" value="Ig-like_fold"/>
</dbReference>
<keyword evidence="4" id="KW-1185">Reference proteome</keyword>
<dbReference type="PANTHER" id="PTHR46769">
    <property type="entry name" value="POLYCYSTIC KIDNEY AND HEPATIC DISEASE 1 (AUTOSOMAL RECESSIVE)-LIKE 1"/>
    <property type="match status" value="1"/>
</dbReference>
<evidence type="ECO:0000259" key="2">
    <source>
        <dbReference type="SMART" id="SM00429"/>
    </source>
</evidence>
<dbReference type="InterPro" id="IPR002909">
    <property type="entry name" value="IPT_dom"/>
</dbReference>
<feature type="domain" description="IPT/TIG" evidence="2">
    <location>
        <begin position="922"/>
        <end position="1009"/>
    </location>
</feature>
<dbReference type="PANTHER" id="PTHR46769:SF1">
    <property type="entry name" value="FIBROCYSTIN"/>
    <property type="match status" value="1"/>
</dbReference>
<dbReference type="CDD" id="cd00603">
    <property type="entry name" value="IPT_PCSR"/>
    <property type="match status" value="2"/>
</dbReference>
<dbReference type="FunFam" id="2.60.40.10:FF:001171">
    <property type="entry name" value="PKHD1, fibrocystin/polyductin"/>
    <property type="match status" value="1"/>
</dbReference>
<dbReference type="FunFam" id="2.60.40.10:FF:000889">
    <property type="entry name" value="fibrocystin isoform X1"/>
    <property type="match status" value="1"/>
</dbReference>
<dbReference type="EMBL" id="JBBHLL010000210">
    <property type="protein sequence ID" value="KAK7809887.1"/>
    <property type="molecule type" value="Genomic_DNA"/>
</dbReference>
<dbReference type="InterPro" id="IPR014756">
    <property type="entry name" value="Ig_E-set"/>
</dbReference>
<keyword evidence="1" id="KW-0732">Signal</keyword>
<dbReference type="Pfam" id="PF01833">
    <property type="entry name" value="TIG"/>
    <property type="match status" value="4"/>
</dbReference>
<evidence type="ECO:0000313" key="3">
    <source>
        <dbReference type="EMBL" id="KAK7809887.1"/>
    </source>
</evidence>
<gene>
    <name evidence="3" type="ORF">U0070_000273</name>
</gene>
<feature type="non-terminal residue" evidence="3">
    <location>
        <position position="1218"/>
    </location>
</feature>
<name>A0AAW0I6T6_MYOGA</name>
<reference evidence="3 4" key="1">
    <citation type="journal article" date="2023" name="bioRxiv">
        <title>Conserved and derived expression patterns and positive selection on dental genes reveal complex evolutionary context of ever-growing rodent molars.</title>
        <authorList>
            <person name="Calamari Z.T."/>
            <person name="Song A."/>
            <person name="Cohen E."/>
            <person name="Akter M."/>
            <person name="Roy R.D."/>
            <person name="Hallikas O."/>
            <person name="Christensen M.M."/>
            <person name="Li P."/>
            <person name="Marangoni P."/>
            <person name="Jernvall J."/>
            <person name="Klein O.D."/>
        </authorList>
    </citation>
    <scope>NUCLEOTIDE SEQUENCE [LARGE SCALE GENOMIC DNA]</scope>
    <source>
        <strain evidence="3">V071</strain>
    </source>
</reference>
<proteinExistence type="predicted"/>
<feature type="non-terminal residue" evidence="3">
    <location>
        <position position="1"/>
    </location>
</feature>
<dbReference type="InterPro" id="IPR052387">
    <property type="entry name" value="Fibrocystin"/>
</dbReference>
<dbReference type="AlphaFoldDB" id="A0AAW0I6T6"/>
<feature type="domain" description="IPT/TIG" evidence="2">
    <location>
        <begin position="702"/>
        <end position="790"/>
    </location>
</feature>
<organism evidence="3 4">
    <name type="scientific">Myodes glareolus</name>
    <name type="common">Bank vole</name>
    <name type="synonym">Clethrionomys glareolus</name>
    <dbReference type="NCBI Taxonomy" id="447135"/>
    <lineage>
        <taxon>Eukaryota</taxon>
        <taxon>Metazoa</taxon>
        <taxon>Chordata</taxon>
        <taxon>Craniata</taxon>
        <taxon>Vertebrata</taxon>
        <taxon>Euteleostomi</taxon>
        <taxon>Mammalia</taxon>
        <taxon>Eutheria</taxon>
        <taxon>Euarchontoglires</taxon>
        <taxon>Glires</taxon>
        <taxon>Rodentia</taxon>
        <taxon>Myomorpha</taxon>
        <taxon>Muroidea</taxon>
        <taxon>Cricetidae</taxon>
        <taxon>Arvicolinae</taxon>
        <taxon>Myodes</taxon>
    </lineage>
</organism>
<evidence type="ECO:0000313" key="4">
    <source>
        <dbReference type="Proteomes" id="UP001488838"/>
    </source>
</evidence>
<dbReference type="Gene3D" id="2.60.40.10">
    <property type="entry name" value="Immunoglobulins"/>
    <property type="match status" value="3"/>
</dbReference>
<dbReference type="SMART" id="SM00429">
    <property type="entry name" value="IPT"/>
    <property type="match status" value="3"/>
</dbReference>
<sequence length="1218" mass="131654">PYLSVQIEPAEGSLAGGTWITVILNDVESSILYPNNGSQLEIDLVNLAVPALPRIPCDVYPVFVDLPVVTCQTRSLLSEAHAGLYSLEIRSGEQVLGTSCSGSLDGCTFKVSVGEIDFRNYLTLPFVLNSRSVNREWALRWIGRSTNVSYNSGSAKESKRNGNRQRPLLGKPEANVEVASVGVGTADWFDSWEQNGNEGNWQQKTTKLELRGGAKYYLEAEQLGIAPSRGMRIGVQIHNTWLNPDVVNTYLLEKHQIRARAQRLPEIQIQATIEELLAVKCHLEPVSAHILLRLGFEQGLEGSSSDGVLTSSTEPFCGRFSLGQLRHLILYPSADKNGYQLDQYPYFTCINLWDTCVRRSEDLPSSLANAPLLVHRIDILPVAPKAGLLYLDEIILADTSITVSQADPGTARPGGNLVESVSVVGFPPVYSIAFWLAGCGSELPLITACTRAPLEACDHAGKEDGQLHKLLQDNADVSTSGYLNVSDITVTKELNSCYEHVAVQVNDVPAHCSGSCSFQYLQESTPSVDYVSYSPGCDINLLVYFTGTGFPRDAQSLQVTVNQTRCEVIFSNETNVVCELDLLPVGVHQILMLVRPSGLAVNASGEGLLLYVEPRLDAVEPAAVAEIGGLWVAIRGCHLEGTSLVLFGTQSCAIDAISSSSRQIRCKVPPRGKDGYTVNVTAIIGEHSPVLPRALTYVSSLNPVVVSLSRNRSSIAGGEILFLGMARLANDSDLDVQIRVQNTSAQVLTQTAWGLELMLPPLPTGIHTISVFINGVSIRAQGVDLHIQYLTEVFSMEPCSGSLLVPPALNVTVVVNGLASKCVGNCTLLMQEEVTPTVVALTASISGSVTTVLMRCQRLGTTDAAPTVFVDDQLPCHTTFFNTSHVACQMSDLPPGLHYLSAVHTHTGYACLDSASRNFFIAPQVFDYFPKNCSIHGGNFLTIKGTALRGRNATFVYVGQRACLTVNISYELIQCILPAGSGSVALEIEVDGVLGHVGLIGYSSVFTPQLLSVSRSHDILTFAVAQISGAANVVIFIGKSPCTGVSGNRTGLQCMVPLLPAGEYPVTGYDHSRGWASSALILEQRATVTSVTKNFVSLASLCDLRRAEDSCEVSGHTYLRCDLTITMGTKRLPGSWPYLYCCEESPQCLLAPDHWAEPASPPFSGLFLSPKVERDEVLIYNSSCNITMETEAEMECETPNQPIIAKITEIQKSRGQNT</sequence>